<proteinExistence type="predicted"/>
<dbReference type="Proteomes" id="UP000199699">
    <property type="component" value="Unassembled WGS sequence"/>
</dbReference>
<evidence type="ECO:0000256" key="1">
    <source>
        <dbReference type="SAM" id="Phobius"/>
    </source>
</evidence>
<keyword evidence="2" id="KW-0547">Nucleotide-binding</keyword>
<gene>
    <name evidence="2" type="ORF">GA0070616_2946</name>
</gene>
<dbReference type="STRING" id="145857.GA0070616_2946"/>
<accession>A0A1C6S5E9</accession>
<keyword evidence="1" id="KW-1133">Transmembrane helix</keyword>
<dbReference type="NCBIfam" id="TIGR03816">
    <property type="entry name" value="tadE_like_DECH"/>
    <property type="match status" value="1"/>
</dbReference>
<dbReference type="EMBL" id="FMHT01000003">
    <property type="protein sequence ID" value="SCL24598.1"/>
    <property type="molecule type" value="Genomic_DNA"/>
</dbReference>
<protein>
    <submittedName>
        <fullName evidence="2">Helicase/secretion neighborhood TadE-like protein</fullName>
    </submittedName>
</protein>
<keyword evidence="2" id="KW-0067">ATP-binding</keyword>
<organism evidence="2 3">
    <name type="scientific">Micromonospora nigra</name>
    <dbReference type="NCBI Taxonomy" id="145857"/>
    <lineage>
        <taxon>Bacteria</taxon>
        <taxon>Bacillati</taxon>
        <taxon>Actinomycetota</taxon>
        <taxon>Actinomycetes</taxon>
        <taxon>Micromonosporales</taxon>
        <taxon>Micromonosporaceae</taxon>
        <taxon>Micromonospora</taxon>
    </lineage>
</organism>
<reference evidence="2 3" key="1">
    <citation type="submission" date="2016-06" db="EMBL/GenBank/DDBJ databases">
        <authorList>
            <person name="Kjaerup R.B."/>
            <person name="Dalgaard T.S."/>
            <person name="Juul-Madsen H.R."/>
        </authorList>
    </citation>
    <scope>NUCLEOTIDE SEQUENCE [LARGE SCALE GENOMIC DNA]</scope>
    <source>
        <strain evidence="2 3">DSM 43818</strain>
    </source>
</reference>
<sequence length="136" mass="13312">MTLPVEESCRPHLASGGAPVSAQRERGGASVCLVAAGLVFVLAGLLAATVAAARAARQQAQVAADLGALAGAAQTLDGEPTACARAVEIVLANGATPAACRLDGLDLLVTVQVAVELPLGPARVATATARAGPVRA</sequence>
<evidence type="ECO:0000313" key="2">
    <source>
        <dbReference type="EMBL" id="SCL24598.1"/>
    </source>
</evidence>
<dbReference type="AlphaFoldDB" id="A0A1C6S5E9"/>
<dbReference type="InterPro" id="IPR021202">
    <property type="entry name" value="Rv3654c-like"/>
</dbReference>
<keyword evidence="2" id="KW-0378">Hydrolase</keyword>
<keyword evidence="1" id="KW-0812">Transmembrane</keyword>
<evidence type="ECO:0000313" key="3">
    <source>
        <dbReference type="Proteomes" id="UP000199699"/>
    </source>
</evidence>
<feature type="transmembrane region" description="Helical" evidence="1">
    <location>
        <begin position="28"/>
        <end position="53"/>
    </location>
</feature>
<dbReference type="GO" id="GO:0004386">
    <property type="term" value="F:helicase activity"/>
    <property type="evidence" value="ECO:0007669"/>
    <property type="project" value="UniProtKB-KW"/>
</dbReference>
<keyword evidence="3" id="KW-1185">Reference proteome</keyword>
<name>A0A1C6S5E9_9ACTN</name>
<keyword evidence="2" id="KW-0347">Helicase</keyword>
<keyword evidence="1" id="KW-0472">Membrane</keyword>